<dbReference type="Pfam" id="PF05292">
    <property type="entry name" value="MCD"/>
    <property type="match status" value="1"/>
</dbReference>
<reference evidence="2 3" key="1">
    <citation type="journal article" date="2013" name="PLoS ONE">
        <title>Predicting the Proteins of Angomonas deanei, Strigomonas culicis and Their Respective Endosymbionts Reveals New Aspects of the Trypanosomatidae Family.</title>
        <authorList>
            <person name="Motta M.C."/>
            <person name="Martins A.C."/>
            <person name="de Souza S.S."/>
            <person name="Catta-Preta C.M."/>
            <person name="Silva R."/>
            <person name="Klein C.C."/>
            <person name="de Almeida L.G."/>
            <person name="de Lima Cunha O."/>
            <person name="Ciapina L.P."/>
            <person name="Brocchi M."/>
            <person name="Colabardini A.C."/>
            <person name="de Araujo Lima B."/>
            <person name="Machado C.R."/>
            <person name="de Almeida Soares C.M."/>
            <person name="Probst C.M."/>
            <person name="de Menezes C.B."/>
            <person name="Thompson C.E."/>
            <person name="Bartholomeu D.C."/>
            <person name="Gradia D.F."/>
            <person name="Pavoni D.P."/>
            <person name="Grisard E.C."/>
            <person name="Fantinatti-Garboggini F."/>
            <person name="Marchini F.K."/>
            <person name="Rodrigues-Luiz G.F."/>
            <person name="Wagner G."/>
            <person name="Goldman G.H."/>
            <person name="Fietto J.L."/>
            <person name="Elias M.C."/>
            <person name="Goldman M.H."/>
            <person name="Sagot M.F."/>
            <person name="Pereira M."/>
            <person name="Stoco P.H."/>
            <person name="de Mendonca-Neto R.P."/>
            <person name="Teixeira S.M."/>
            <person name="Maciel T.E."/>
            <person name="de Oliveira Mendes T.A."/>
            <person name="Urmenyi T.P."/>
            <person name="de Souza W."/>
            <person name="Schenkman S."/>
            <person name="de Vasconcelos A.T."/>
        </authorList>
    </citation>
    <scope>NUCLEOTIDE SEQUENCE [LARGE SCALE GENOMIC DNA]</scope>
</reference>
<comment type="caution">
    <text evidence="2">The sequence shown here is derived from an EMBL/GenBank/DDBJ whole genome shotgun (WGS) entry which is preliminary data.</text>
</comment>
<organism evidence="2 3">
    <name type="scientific">Strigomonas culicis</name>
    <dbReference type="NCBI Taxonomy" id="28005"/>
    <lineage>
        <taxon>Eukaryota</taxon>
        <taxon>Discoba</taxon>
        <taxon>Euglenozoa</taxon>
        <taxon>Kinetoplastea</taxon>
        <taxon>Metakinetoplastina</taxon>
        <taxon>Trypanosomatida</taxon>
        <taxon>Trypanosomatidae</taxon>
        <taxon>Strigomonadinae</taxon>
        <taxon>Strigomonas</taxon>
    </lineage>
</organism>
<dbReference type="PANTHER" id="PTHR28641">
    <property type="match status" value="1"/>
</dbReference>
<proteinExistence type="predicted"/>
<dbReference type="InterPro" id="IPR042303">
    <property type="entry name" value="Malonyl_CoA_deC_C_sf"/>
</dbReference>
<evidence type="ECO:0000313" key="3">
    <source>
        <dbReference type="Proteomes" id="UP000015354"/>
    </source>
</evidence>
<name>S9TNX3_9TRYP</name>
<accession>S9TNX3</accession>
<protein>
    <recommendedName>
        <fullName evidence="1">Malonyl-CoA decarboxylase C-terminal domain-containing protein</fullName>
    </recommendedName>
</protein>
<dbReference type="GO" id="GO:0005782">
    <property type="term" value="C:peroxisomal matrix"/>
    <property type="evidence" value="ECO:0007669"/>
    <property type="project" value="TreeGrafter"/>
</dbReference>
<sequence>MASVANYLLREKRRGRVLDPVGNFHIANGAMVRQLNFLGNASVQGSRESGTVMVNYHYEVEQIATRVSAYALRRDMAAAAPVEQLLLRPA</sequence>
<dbReference type="AlphaFoldDB" id="S9TNX3"/>
<dbReference type="Proteomes" id="UP000015354">
    <property type="component" value="Unassembled WGS sequence"/>
</dbReference>
<dbReference type="InterPro" id="IPR038917">
    <property type="entry name" value="Malonyl_CoA_deC"/>
</dbReference>
<dbReference type="InterPro" id="IPR007956">
    <property type="entry name" value="Malonyl_CoA_deC_C"/>
</dbReference>
<dbReference type="GO" id="GO:0005759">
    <property type="term" value="C:mitochondrial matrix"/>
    <property type="evidence" value="ECO:0007669"/>
    <property type="project" value="TreeGrafter"/>
</dbReference>
<dbReference type="OrthoDB" id="426718at2759"/>
<dbReference type="GO" id="GO:2001294">
    <property type="term" value="P:malonyl-CoA catabolic process"/>
    <property type="evidence" value="ECO:0007669"/>
    <property type="project" value="TreeGrafter"/>
</dbReference>
<evidence type="ECO:0000259" key="1">
    <source>
        <dbReference type="Pfam" id="PF05292"/>
    </source>
</evidence>
<dbReference type="Gene3D" id="3.40.630.150">
    <property type="entry name" value="Malonyl-CoA decarboxylase, catalytic domain"/>
    <property type="match status" value="1"/>
</dbReference>
<dbReference type="EMBL" id="ATMH01010121">
    <property type="protein sequence ID" value="EPY18083.1"/>
    <property type="molecule type" value="Genomic_DNA"/>
</dbReference>
<keyword evidence="3" id="KW-1185">Reference proteome</keyword>
<dbReference type="GO" id="GO:0006633">
    <property type="term" value="P:fatty acid biosynthetic process"/>
    <property type="evidence" value="ECO:0007669"/>
    <property type="project" value="InterPro"/>
</dbReference>
<feature type="domain" description="Malonyl-CoA decarboxylase C-terminal" evidence="1">
    <location>
        <begin position="2"/>
        <end position="59"/>
    </location>
</feature>
<dbReference type="PANTHER" id="PTHR28641:SF1">
    <property type="entry name" value="MALONYL-COA DECARBOXYLASE, MITOCHONDRIAL"/>
    <property type="match status" value="1"/>
</dbReference>
<dbReference type="GO" id="GO:0050080">
    <property type="term" value="F:malonyl-CoA decarboxylase activity"/>
    <property type="evidence" value="ECO:0007669"/>
    <property type="project" value="InterPro"/>
</dbReference>
<evidence type="ECO:0000313" key="2">
    <source>
        <dbReference type="EMBL" id="EPY18083.1"/>
    </source>
</evidence>
<dbReference type="GO" id="GO:0006085">
    <property type="term" value="P:acetyl-CoA biosynthetic process"/>
    <property type="evidence" value="ECO:0007669"/>
    <property type="project" value="TreeGrafter"/>
</dbReference>
<gene>
    <name evidence="2" type="ORF">STCU_10200</name>
</gene>